<reference evidence="1 2" key="1">
    <citation type="submission" date="2018-02" db="EMBL/GenBank/DDBJ databases">
        <title>The genomes of Aspergillus section Nigri reveals drivers in fungal speciation.</title>
        <authorList>
            <consortium name="DOE Joint Genome Institute"/>
            <person name="Vesth T.C."/>
            <person name="Nybo J."/>
            <person name="Theobald S."/>
            <person name="Brandl J."/>
            <person name="Frisvad J.C."/>
            <person name="Nielsen K.F."/>
            <person name="Lyhne E.K."/>
            <person name="Kogle M.E."/>
            <person name="Kuo A."/>
            <person name="Riley R."/>
            <person name="Clum A."/>
            <person name="Nolan M."/>
            <person name="Lipzen A."/>
            <person name="Salamov A."/>
            <person name="Henrissat B."/>
            <person name="Wiebenga A."/>
            <person name="De vries R.P."/>
            <person name="Grigoriev I.V."/>
            <person name="Mortensen U.H."/>
            <person name="Andersen M.R."/>
            <person name="Baker S.E."/>
        </authorList>
    </citation>
    <scope>NUCLEOTIDE SEQUENCE [LARGE SCALE GENOMIC DNA]</scope>
    <source>
        <strain evidence="1 2">CBS 121593</strain>
    </source>
</reference>
<sequence length="84" mass="9619">MDGCGSRLAGPILRLWTFPTGAERCSFLALLSRTMFAASDTFRQKTFLWRHSLIHSTHSVLCRTEISSRDMQEAIIDTEVSYHR</sequence>
<organism evidence="1 2">
    <name type="scientific">Aspergillus ibericus CBS 121593</name>
    <dbReference type="NCBI Taxonomy" id="1448316"/>
    <lineage>
        <taxon>Eukaryota</taxon>
        <taxon>Fungi</taxon>
        <taxon>Dikarya</taxon>
        <taxon>Ascomycota</taxon>
        <taxon>Pezizomycotina</taxon>
        <taxon>Eurotiomycetes</taxon>
        <taxon>Eurotiomycetidae</taxon>
        <taxon>Eurotiales</taxon>
        <taxon>Aspergillaceae</taxon>
        <taxon>Aspergillus</taxon>
        <taxon>Aspergillus subgen. Circumdati</taxon>
    </lineage>
</organism>
<proteinExistence type="predicted"/>
<dbReference type="AlphaFoldDB" id="A0A395GT15"/>
<dbReference type="RefSeq" id="XP_025572426.1">
    <property type="nucleotide sequence ID" value="XM_025713913.1"/>
</dbReference>
<gene>
    <name evidence="1" type="ORF">BO80DRAFT_166620</name>
</gene>
<keyword evidence="2" id="KW-1185">Reference proteome</keyword>
<dbReference type="GeneID" id="37218778"/>
<accession>A0A395GT15</accession>
<dbReference type="VEuPathDB" id="FungiDB:BO80DRAFT_166620"/>
<name>A0A395GT15_9EURO</name>
<dbReference type="Proteomes" id="UP000249402">
    <property type="component" value="Unassembled WGS sequence"/>
</dbReference>
<evidence type="ECO:0000313" key="1">
    <source>
        <dbReference type="EMBL" id="RAK98098.1"/>
    </source>
</evidence>
<dbReference type="EMBL" id="KZ824456">
    <property type="protein sequence ID" value="RAK98098.1"/>
    <property type="molecule type" value="Genomic_DNA"/>
</dbReference>
<protein>
    <submittedName>
        <fullName evidence="1">Uncharacterized protein</fullName>
    </submittedName>
</protein>
<evidence type="ECO:0000313" key="2">
    <source>
        <dbReference type="Proteomes" id="UP000249402"/>
    </source>
</evidence>